<accession>A0AAN9NAB2</accession>
<gene>
    <name evidence="1" type="ORF">VNO80_11503</name>
</gene>
<sequence length="123" mass="13827">MEYVWCASPPNWTFRVIVCGLNVDKKLDFGLVSSTNQKLKMEPSTTQPNPEVWSNITIPPHQYLSPSGTNFCTVQSTRSHSRSFHAYFGFFCVNCITVPVPAYTTLTFHNTAHAMLCYSLLAS</sequence>
<evidence type="ECO:0000313" key="2">
    <source>
        <dbReference type="Proteomes" id="UP001374584"/>
    </source>
</evidence>
<dbReference type="AlphaFoldDB" id="A0AAN9NAB2"/>
<keyword evidence="2" id="KW-1185">Reference proteome</keyword>
<dbReference type="Proteomes" id="UP001374584">
    <property type="component" value="Unassembled WGS sequence"/>
</dbReference>
<comment type="caution">
    <text evidence="1">The sequence shown here is derived from an EMBL/GenBank/DDBJ whole genome shotgun (WGS) entry which is preliminary data.</text>
</comment>
<evidence type="ECO:0000313" key="1">
    <source>
        <dbReference type="EMBL" id="KAK7369464.1"/>
    </source>
</evidence>
<reference evidence="1 2" key="1">
    <citation type="submission" date="2024-01" db="EMBL/GenBank/DDBJ databases">
        <title>The genomes of 5 underutilized Papilionoideae crops provide insights into root nodulation and disease resistanc.</title>
        <authorList>
            <person name="Jiang F."/>
        </authorList>
    </citation>
    <scope>NUCLEOTIDE SEQUENCE [LARGE SCALE GENOMIC DNA]</scope>
    <source>
        <strain evidence="1">JINMINGXINNONG_FW02</strain>
        <tissue evidence="1">Leaves</tissue>
    </source>
</reference>
<proteinExistence type="predicted"/>
<name>A0AAN9NAB2_PHACN</name>
<protein>
    <submittedName>
        <fullName evidence="1">Uncharacterized protein</fullName>
    </submittedName>
</protein>
<dbReference type="EMBL" id="JAYMYR010000004">
    <property type="protein sequence ID" value="KAK7369464.1"/>
    <property type="molecule type" value="Genomic_DNA"/>
</dbReference>
<organism evidence="1 2">
    <name type="scientific">Phaseolus coccineus</name>
    <name type="common">Scarlet runner bean</name>
    <name type="synonym">Phaseolus multiflorus</name>
    <dbReference type="NCBI Taxonomy" id="3886"/>
    <lineage>
        <taxon>Eukaryota</taxon>
        <taxon>Viridiplantae</taxon>
        <taxon>Streptophyta</taxon>
        <taxon>Embryophyta</taxon>
        <taxon>Tracheophyta</taxon>
        <taxon>Spermatophyta</taxon>
        <taxon>Magnoliopsida</taxon>
        <taxon>eudicotyledons</taxon>
        <taxon>Gunneridae</taxon>
        <taxon>Pentapetalae</taxon>
        <taxon>rosids</taxon>
        <taxon>fabids</taxon>
        <taxon>Fabales</taxon>
        <taxon>Fabaceae</taxon>
        <taxon>Papilionoideae</taxon>
        <taxon>50 kb inversion clade</taxon>
        <taxon>NPAAA clade</taxon>
        <taxon>indigoferoid/millettioid clade</taxon>
        <taxon>Phaseoleae</taxon>
        <taxon>Phaseolus</taxon>
    </lineage>
</organism>